<dbReference type="AlphaFoldDB" id="A0AAU9IQI6"/>
<name>A0AAU9IQI6_9CILI</name>
<reference evidence="7" key="1">
    <citation type="submission" date="2021-09" db="EMBL/GenBank/DDBJ databases">
        <authorList>
            <consortium name="AG Swart"/>
            <person name="Singh M."/>
            <person name="Singh A."/>
            <person name="Seah K."/>
            <person name="Emmerich C."/>
        </authorList>
    </citation>
    <scope>NUCLEOTIDE SEQUENCE</scope>
    <source>
        <strain evidence="7">ATCC30299</strain>
    </source>
</reference>
<dbReference type="PROSITE" id="PS50222">
    <property type="entry name" value="EF_HAND_2"/>
    <property type="match status" value="2"/>
</dbReference>
<keyword evidence="2" id="KW-0479">Metal-binding</keyword>
<dbReference type="Gene3D" id="1.10.238.10">
    <property type="entry name" value="EF-hand"/>
    <property type="match status" value="1"/>
</dbReference>
<dbReference type="PANTHER" id="PTHR23048">
    <property type="entry name" value="MYOSIN LIGHT CHAIN 1, 3"/>
    <property type="match status" value="1"/>
</dbReference>
<dbReference type="GO" id="GO:0005509">
    <property type="term" value="F:calcium ion binding"/>
    <property type="evidence" value="ECO:0007669"/>
    <property type="project" value="InterPro"/>
</dbReference>
<feature type="domain" description="EF-hand" evidence="6">
    <location>
        <begin position="201"/>
        <end position="236"/>
    </location>
</feature>
<evidence type="ECO:0000256" key="3">
    <source>
        <dbReference type="ARBA" id="ARBA00022737"/>
    </source>
</evidence>
<keyword evidence="4" id="KW-0007">Acetylation</keyword>
<dbReference type="InterPro" id="IPR002048">
    <property type="entry name" value="EF_hand_dom"/>
</dbReference>
<evidence type="ECO:0000313" key="8">
    <source>
        <dbReference type="Proteomes" id="UP001162131"/>
    </source>
</evidence>
<protein>
    <recommendedName>
        <fullName evidence="1">Calmodulin</fullName>
    </recommendedName>
</protein>
<gene>
    <name evidence="7" type="ORF">BSTOLATCC_MIC9848</name>
</gene>
<comment type="caution">
    <text evidence="7">The sequence shown here is derived from an EMBL/GenBank/DDBJ whole genome shotgun (WGS) entry which is preliminary data.</text>
</comment>
<feature type="region of interest" description="Disordered" evidence="5">
    <location>
        <begin position="1"/>
        <end position="82"/>
    </location>
</feature>
<evidence type="ECO:0000259" key="6">
    <source>
        <dbReference type="PROSITE" id="PS50222"/>
    </source>
</evidence>
<dbReference type="PANTHER" id="PTHR23048:SF0">
    <property type="entry name" value="CALMODULIN LIKE 3"/>
    <property type="match status" value="1"/>
</dbReference>
<dbReference type="Proteomes" id="UP001162131">
    <property type="component" value="Unassembled WGS sequence"/>
</dbReference>
<dbReference type="GO" id="GO:0016460">
    <property type="term" value="C:myosin II complex"/>
    <property type="evidence" value="ECO:0007669"/>
    <property type="project" value="TreeGrafter"/>
</dbReference>
<keyword evidence="3" id="KW-0677">Repeat</keyword>
<dbReference type="SUPFAM" id="SSF47473">
    <property type="entry name" value="EF-hand"/>
    <property type="match status" value="1"/>
</dbReference>
<accession>A0AAU9IQI6</accession>
<evidence type="ECO:0000256" key="1">
    <source>
        <dbReference type="ARBA" id="ARBA00020786"/>
    </source>
</evidence>
<organism evidence="7 8">
    <name type="scientific">Blepharisma stoltei</name>
    <dbReference type="NCBI Taxonomy" id="1481888"/>
    <lineage>
        <taxon>Eukaryota</taxon>
        <taxon>Sar</taxon>
        <taxon>Alveolata</taxon>
        <taxon>Ciliophora</taxon>
        <taxon>Postciliodesmatophora</taxon>
        <taxon>Heterotrichea</taxon>
        <taxon>Heterotrichida</taxon>
        <taxon>Blepharismidae</taxon>
        <taxon>Blepharisma</taxon>
    </lineage>
</organism>
<proteinExistence type="predicted"/>
<sequence>MRKKAQPENPPHNASLSPERNYEDFKSPPKFKIPREASPETTNSRDVNKILQHKEHSRRKIDTANFQVQPKAPEASQPMKETPPEIFLHRNPQGGIYVHEKDIETLFRFIDTHNYGRITMQDLKKKVSLFAKEMTNRDFKFLMAGKNDISIRELHDILKYNELEDFDPIAEAFKFYDPEGTGYVDLERLREIFSLLGYEDLTYGDLQILVECADADLDGKISLEDFRRLIPVHEPKEGEPKAKNINVVSDPELHQQFVANLKEYGDTKK</sequence>
<dbReference type="InterPro" id="IPR050230">
    <property type="entry name" value="CALM/Myosin/TropC-like"/>
</dbReference>
<dbReference type="EMBL" id="CAJZBQ010000011">
    <property type="protein sequence ID" value="CAG9314050.1"/>
    <property type="molecule type" value="Genomic_DNA"/>
</dbReference>
<keyword evidence="8" id="KW-1185">Reference proteome</keyword>
<dbReference type="InterPro" id="IPR011992">
    <property type="entry name" value="EF-hand-dom_pair"/>
</dbReference>
<evidence type="ECO:0000313" key="7">
    <source>
        <dbReference type="EMBL" id="CAG9314050.1"/>
    </source>
</evidence>
<feature type="domain" description="EF-hand" evidence="6">
    <location>
        <begin position="164"/>
        <end position="199"/>
    </location>
</feature>
<evidence type="ECO:0000256" key="4">
    <source>
        <dbReference type="ARBA" id="ARBA00022990"/>
    </source>
</evidence>
<feature type="compositionally biased region" description="Basic and acidic residues" evidence="5">
    <location>
        <begin position="20"/>
        <end position="38"/>
    </location>
</feature>
<evidence type="ECO:0000256" key="5">
    <source>
        <dbReference type="SAM" id="MobiDB-lite"/>
    </source>
</evidence>
<evidence type="ECO:0000256" key="2">
    <source>
        <dbReference type="ARBA" id="ARBA00022723"/>
    </source>
</evidence>
<dbReference type="CDD" id="cd00051">
    <property type="entry name" value="EFh"/>
    <property type="match status" value="1"/>
</dbReference>
<dbReference type="Pfam" id="PF13499">
    <property type="entry name" value="EF-hand_7"/>
    <property type="match status" value="1"/>
</dbReference>